<evidence type="ECO:0008006" key="4">
    <source>
        <dbReference type="Google" id="ProtNLM"/>
    </source>
</evidence>
<proteinExistence type="predicted"/>
<dbReference type="OrthoDB" id="10030453at2759"/>
<sequence length="106" mass="12308">MAGKSVGEPTDQYEHYNYEDDKIDGFKGGRFRTKKEAEDHHKRAENRTNRVHVGKQVNNEENNREERLKHPSESSSPRNHDHISTMLCKVEIILAAELCHSSHTRL</sequence>
<evidence type="ECO:0000313" key="3">
    <source>
        <dbReference type="Proteomes" id="UP000316759"/>
    </source>
</evidence>
<accession>A0A504Z265</accession>
<gene>
    <name evidence="2" type="ORF">FGIG_00663</name>
</gene>
<dbReference type="AlphaFoldDB" id="A0A504Z265"/>
<keyword evidence="3" id="KW-1185">Reference proteome</keyword>
<organism evidence="2 3">
    <name type="scientific">Fasciola gigantica</name>
    <name type="common">Giant liver fluke</name>
    <dbReference type="NCBI Taxonomy" id="46835"/>
    <lineage>
        <taxon>Eukaryota</taxon>
        <taxon>Metazoa</taxon>
        <taxon>Spiralia</taxon>
        <taxon>Lophotrochozoa</taxon>
        <taxon>Platyhelminthes</taxon>
        <taxon>Trematoda</taxon>
        <taxon>Digenea</taxon>
        <taxon>Plagiorchiida</taxon>
        <taxon>Echinostomata</taxon>
        <taxon>Echinostomatoidea</taxon>
        <taxon>Fasciolidae</taxon>
        <taxon>Fasciola</taxon>
    </lineage>
</organism>
<feature type="compositionally biased region" description="Basic and acidic residues" evidence="1">
    <location>
        <begin position="34"/>
        <end position="48"/>
    </location>
</feature>
<name>A0A504Z265_FASGI</name>
<feature type="compositionally biased region" description="Basic and acidic residues" evidence="1">
    <location>
        <begin position="12"/>
        <end position="27"/>
    </location>
</feature>
<dbReference type="EMBL" id="SUNJ01000304">
    <property type="protein sequence ID" value="TPP67764.1"/>
    <property type="molecule type" value="Genomic_DNA"/>
</dbReference>
<feature type="region of interest" description="Disordered" evidence="1">
    <location>
        <begin position="1"/>
        <end position="81"/>
    </location>
</feature>
<feature type="compositionally biased region" description="Basic and acidic residues" evidence="1">
    <location>
        <begin position="61"/>
        <end position="81"/>
    </location>
</feature>
<dbReference type="Pfam" id="PF10195">
    <property type="entry name" value="Phospho_p8"/>
    <property type="match status" value="1"/>
</dbReference>
<dbReference type="Proteomes" id="UP000316759">
    <property type="component" value="Unassembled WGS sequence"/>
</dbReference>
<evidence type="ECO:0000313" key="2">
    <source>
        <dbReference type="EMBL" id="TPP67764.1"/>
    </source>
</evidence>
<comment type="caution">
    <text evidence="2">The sequence shown here is derived from an EMBL/GenBank/DDBJ whole genome shotgun (WGS) entry which is preliminary data.</text>
</comment>
<reference evidence="2 3" key="1">
    <citation type="submission" date="2019-04" db="EMBL/GenBank/DDBJ databases">
        <title>Annotation for the trematode Fasciola gigantica.</title>
        <authorList>
            <person name="Choi Y.-J."/>
        </authorList>
    </citation>
    <scope>NUCLEOTIDE SEQUENCE [LARGE SCALE GENOMIC DNA]</scope>
    <source>
        <strain evidence="2">Uganda_cow_1</strain>
    </source>
</reference>
<protein>
    <recommendedName>
        <fullName evidence="4">Nuclear protein 1</fullName>
    </recommendedName>
</protein>
<dbReference type="InterPro" id="IPR018792">
    <property type="entry name" value="NUPR1-like"/>
</dbReference>
<evidence type="ECO:0000256" key="1">
    <source>
        <dbReference type="SAM" id="MobiDB-lite"/>
    </source>
</evidence>